<name>A0A848IGL7_9BURK</name>
<dbReference type="InterPro" id="IPR036388">
    <property type="entry name" value="WH-like_DNA-bd_sf"/>
</dbReference>
<keyword evidence="2" id="KW-0805">Transcription regulation</keyword>
<comment type="caution">
    <text evidence="7">The sequence shown here is derived from an EMBL/GenBank/DDBJ whole genome shotgun (WGS) entry which is preliminary data.</text>
</comment>
<dbReference type="InterPro" id="IPR013325">
    <property type="entry name" value="RNA_pol_sigma_r2"/>
</dbReference>
<evidence type="ECO:0000259" key="6">
    <source>
        <dbReference type="Pfam" id="PF08281"/>
    </source>
</evidence>
<keyword evidence="4" id="KW-0804">Transcription</keyword>
<proteinExistence type="inferred from homology"/>
<organism evidence="7 8">
    <name type="scientific">Paraburkholderia polaris</name>
    <dbReference type="NCBI Taxonomy" id="2728848"/>
    <lineage>
        <taxon>Bacteria</taxon>
        <taxon>Pseudomonadati</taxon>
        <taxon>Pseudomonadota</taxon>
        <taxon>Betaproteobacteria</taxon>
        <taxon>Burkholderiales</taxon>
        <taxon>Burkholderiaceae</taxon>
        <taxon>Paraburkholderia</taxon>
    </lineage>
</organism>
<dbReference type="Pfam" id="PF04542">
    <property type="entry name" value="Sigma70_r2"/>
    <property type="match status" value="1"/>
</dbReference>
<dbReference type="AlphaFoldDB" id="A0A848IGL7"/>
<dbReference type="CDD" id="cd06171">
    <property type="entry name" value="Sigma70_r4"/>
    <property type="match status" value="1"/>
</dbReference>
<evidence type="ECO:0000313" key="7">
    <source>
        <dbReference type="EMBL" id="NMM00480.1"/>
    </source>
</evidence>
<feature type="domain" description="RNA polymerase sigma-70 region 2" evidence="5">
    <location>
        <begin position="41"/>
        <end position="106"/>
    </location>
</feature>
<evidence type="ECO:0000313" key="8">
    <source>
        <dbReference type="Proteomes" id="UP000544134"/>
    </source>
</evidence>
<dbReference type="Proteomes" id="UP000544134">
    <property type="component" value="Unassembled WGS sequence"/>
</dbReference>
<evidence type="ECO:0000256" key="1">
    <source>
        <dbReference type="ARBA" id="ARBA00010641"/>
    </source>
</evidence>
<dbReference type="InterPro" id="IPR014284">
    <property type="entry name" value="RNA_pol_sigma-70_dom"/>
</dbReference>
<dbReference type="EMBL" id="JABBGJ010000023">
    <property type="protein sequence ID" value="NMM00480.1"/>
    <property type="molecule type" value="Genomic_DNA"/>
</dbReference>
<dbReference type="InterPro" id="IPR013324">
    <property type="entry name" value="RNA_pol_sigma_r3/r4-like"/>
</dbReference>
<gene>
    <name evidence="7" type="ORF">HHL24_21390</name>
</gene>
<protein>
    <submittedName>
        <fullName evidence="7">Sigma-70 family RNA polymerase sigma factor</fullName>
    </submittedName>
</protein>
<comment type="similarity">
    <text evidence="1">Belongs to the sigma-70 factor family. ECF subfamily.</text>
</comment>
<dbReference type="SUPFAM" id="SSF88659">
    <property type="entry name" value="Sigma3 and sigma4 domains of RNA polymerase sigma factors"/>
    <property type="match status" value="1"/>
</dbReference>
<evidence type="ECO:0000259" key="5">
    <source>
        <dbReference type="Pfam" id="PF04542"/>
    </source>
</evidence>
<feature type="domain" description="RNA polymerase sigma factor 70 region 4 type 2" evidence="6">
    <location>
        <begin position="145"/>
        <end position="191"/>
    </location>
</feature>
<dbReference type="GO" id="GO:0003677">
    <property type="term" value="F:DNA binding"/>
    <property type="evidence" value="ECO:0007669"/>
    <property type="project" value="InterPro"/>
</dbReference>
<keyword evidence="8" id="KW-1185">Reference proteome</keyword>
<dbReference type="InterPro" id="IPR013249">
    <property type="entry name" value="RNA_pol_sigma70_r4_t2"/>
</dbReference>
<dbReference type="PANTHER" id="PTHR43133">
    <property type="entry name" value="RNA POLYMERASE ECF-TYPE SIGMA FACTO"/>
    <property type="match status" value="1"/>
</dbReference>
<reference evidence="7 8" key="1">
    <citation type="submission" date="2020-04" db="EMBL/GenBank/DDBJ databases">
        <title>Paraburkholderia sp. RP-4-7 isolated from soil.</title>
        <authorList>
            <person name="Dahal R.H."/>
        </authorList>
    </citation>
    <scope>NUCLEOTIDE SEQUENCE [LARGE SCALE GENOMIC DNA]</scope>
    <source>
        <strain evidence="7 8">RP-4-7</strain>
    </source>
</reference>
<dbReference type="NCBIfam" id="TIGR02937">
    <property type="entry name" value="sigma70-ECF"/>
    <property type="match status" value="1"/>
</dbReference>
<dbReference type="GO" id="GO:0006352">
    <property type="term" value="P:DNA-templated transcription initiation"/>
    <property type="evidence" value="ECO:0007669"/>
    <property type="project" value="InterPro"/>
</dbReference>
<keyword evidence="3" id="KW-0731">Sigma factor</keyword>
<evidence type="ECO:0000256" key="3">
    <source>
        <dbReference type="ARBA" id="ARBA00023082"/>
    </source>
</evidence>
<dbReference type="SUPFAM" id="SSF88946">
    <property type="entry name" value="Sigma2 domain of RNA polymerase sigma factors"/>
    <property type="match status" value="1"/>
</dbReference>
<dbReference type="InterPro" id="IPR039425">
    <property type="entry name" value="RNA_pol_sigma-70-like"/>
</dbReference>
<evidence type="ECO:0000256" key="4">
    <source>
        <dbReference type="ARBA" id="ARBA00023163"/>
    </source>
</evidence>
<dbReference type="GO" id="GO:0016987">
    <property type="term" value="F:sigma factor activity"/>
    <property type="evidence" value="ECO:0007669"/>
    <property type="project" value="UniProtKB-KW"/>
</dbReference>
<dbReference type="InterPro" id="IPR007627">
    <property type="entry name" value="RNA_pol_sigma70_r2"/>
</dbReference>
<dbReference type="Gene3D" id="1.10.1740.10">
    <property type="match status" value="1"/>
</dbReference>
<evidence type="ECO:0000256" key="2">
    <source>
        <dbReference type="ARBA" id="ARBA00023015"/>
    </source>
</evidence>
<dbReference type="RefSeq" id="WP_169487404.1">
    <property type="nucleotide sequence ID" value="NZ_JABBGJ010000023.1"/>
</dbReference>
<accession>A0A848IGL7</accession>
<dbReference type="PANTHER" id="PTHR43133:SF62">
    <property type="entry name" value="RNA POLYMERASE SIGMA FACTOR SIGZ"/>
    <property type="match status" value="1"/>
</dbReference>
<dbReference type="Gene3D" id="1.10.10.10">
    <property type="entry name" value="Winged helix-like DNA-binding domain superfamily/Winged helix DNA-binding domain"/>
    <property type="match status" value="1"/>
</dbReference>
<dbReference type="Pfam" id="PF08281">
    <property type="entry name" value="Sigma70_r4_2"/>
    <property type="match status" value="1"/>
</dbReference>
<sequence>MQDRNSNAEEAVYPLQKCGQTDVASLLAHVAERDVDALGKLYRVCAPTLFGVALRVTRKREWAEDVLQDSFIKVWRFAHCYDPNRSSAMTWMATVVRNQALDHLRRLPPTDELPDDFEADSELEHAGPDAELQRATDIARLCASVQQLSPMQRQAIALAYFRGQSHAEVADTLNVPVGTAKSWIRRALSFLKVQLEGTTVPTSNADYSTEPKTGDIHAARAGAKM</sequence>